<evidence type="ECO:0000259" key="5">
    <source>
        <dbReference type="PROSITE" id="PS51296"/>
    </source>
</evidence>
<sequence length="157" mass="18043">MERQKNNSDRPSQYRRWQWALILLLALVNTTTACYPHDEAPIPEVYVDSYLDLLDPYYNATSFEATYDYEGNLIGNGGIVVYYDGYEYYAFDRMCPYENSTSCLVYNMGDGTAICPDCHSVYLIASPSCSVISGPSPWSLKRYNTRVVKDDFLHIYN</sequence>
<reference evidence="6 7" key="1">
    <citation type="submission" date="2018-06" db="EMBL/GenBank/DDBJ databases">
        <title>Genomic Encyclopedia of Archaeal and Bacterial Type Strains, Phase II (KMG-II): from individual species to whole genera.</title>
        <authorList>
            <person name="Goeker M."/>
        </authorList>
    </citation>
    <scope>NUCLEOTIDE SEQUENCE [LARGE SCALE GENOMIC DNA]</scope>
    <source>
        <strain evidence="6 7">DSM 6779</strain>
    </source>
</reference>
<dbReference type="EMBL" id="QKZK01000011">
    <property type="protein sequence ID" value="PZX16899.1"/>
    <property type="molecule type" value="Genomic_DNA"/>
</dbReference>
<evidence type="ECO:0000313" key="6">
    <source>
        <dbReference type="EMBL" id="PZX16899.1"/>
    </source>
</evidence>
<evidence type="ECO:0000256" key="2">
    <source>
        <dbReference type="ARBA" id="ARBA00022723"/>
    </source>
</evidence>
<keyword evidence="1" id="KW-0001">2Fe-2S</keyword>
<comment type="caution">
    <text evidence="6">The sequence shown here is derived from an EMBL/GenBank/DDBJ whole genome shotgun (WGS) entry which is preliminary data.</text>
</comment>
<dbReference type="AlphaFoldDB" id="A0A2W7Q5B3"/>
<keyword evidence="3" id="KW-0408">Iron</keyword>
<dbReference type="Gene3D" id="2.102.10.10">
    <property type="entry name" value="Rieske [2Fe-2S] iron-sulphur domain"/>
    <property type="match status" value="1"/>
</dbReference>
<feature type="domain" description="Rieske" evidence="5">
    <location>
        <begin position="56"/>
        <end position="154"/>
    </location>
</feature>
<dbReference type="SUPFAM" id="SSF50022">
    <property type="entry name" value="ISP domain"/>
    <property type="match status" value="1"/>
</dbReference>
<evidence type="ECO:0000256" key="3">
    <source>
        <dbReference type="ARBA" id="ARBA00023004"/>
    </source>
</evidence>
<accession>A0A2W7Q5B3</accession>
<keyword evidence="2" id="KW-0479">Metal-binding</keyword>
<name>A0A2W7Q5B3_9BACT</name>
<dbReference type="GO" id="GO:0046872">
    <property type="term" value="F:metal ion binding"/>
    <property type="evidence" value="ECO:0007669"/>
    <property type="project" value="UniProtKB-KW"/>
</dbReference>
<proteinExistence type="predicted"/>
<dbReference type="PROSITE" id="PS51296">
    <property type="entry name" value="RIESKE"/>
    <property type="match status" value="1"/>
</dbReference>
<gene>
    <name evidence="6" type="ORF">LX69_01714</name>
</gene>
<dbReference type="RefSeq" id="WP_111445422.1">
    <property type="nucleotide sequence ID" value="NZ_QKZK01000011.1"/>
</dbReference>
<dbReference type="Proteomes" id="UP000249239">
    <property type="component" value="Unassembled WGS sequence"/>
</dbReference>
<dbReference type="PROSITE" id="PS51257">
    <property type="entry name" value="PROKAR_LIPOPROTEIN"/>
    <property type="match status" value="1"/>
</dbReference>
<evidence type="ECO:0000256" key="1">
    <source>
        <dbReference type="ARBA" id="ARBA00022714"/>
    </source>
</evidence>
<dbReference type="InterPro" id="IPR036922">
    <property type="entry name" value="Rieske_2Fe-2S_sf"/>
</dbReference>
<dbReference type="GO" id="GO:0051537">
    <property type="term" value="F:2 iron, 2 sulfur cluster binding"/>
    <property type="evidence" value="ECO:0007669"/>
    <property type="project" value="UniProtKB-KW"/>
</dbReference>
<organism evidence="6 7">
    <name type="scientific">Breznakibacter xylanolyticus</name>
    <dbReference type="NCBI Taxonomy" id="990"/>
    <lineage>
        <taxon>Bacteria</taxon>
        <taxon>Pseudomonadati</taxon>
        <taxon>Bacteroidota</taxon>
        <taxon>Bacteroidia</taxon>
        <taxon>Marinilabiliales</taxon>
        <taxon>Marinilabiliaceae</taxon>
        <taxon>Breznakibacter</taxon>
    </lineage>
</organism>
<protein>
    <recommendedName>
        <fullName evidence="5">Rieske domain-containing protein</fullName>
    </recommendedName>
</protein>
<evidence type="ECO:0000313" key="7">
    <source>
        <dbReference type="Proteomes" id="UP000249239"/>
    </source>
</evidence>
<keyword evidence="7" id="KW-1185">Reference proteome</keyword>
<evidence type="ECO:0000256" key="4">
    <source>
        <dbReference type="ARBA" id="ARBA00023014"/>
    </source>
</evidence>
<dbReference type="OrthoDB" id="1201186at2"/>
<dbReference type="InterPro" id="IPR017941">
    <property type="entry name" value="Rieske_2Fe-2S"/>
</dbReference>
<keyword evidence="4" id="KW-0411">Iron-sulfur</keyword>